<protein>
    <submittedName>
        <fullName evidence="3">Uncharacterized protein</fullName>
    </submittedName>
</protein>
<feature type="compositionally biased region" description="Basic and acidic residues" evidence="1">
    <location>
        <begin position="157"/>
        <end position="168"/>
    </location>
</feature>
<evidence type="ECO:0000313" key="4">
    <source>
        <dbReference type="Proteomes" id="UP000192596"/>
    </source>
</evidence>
<gene>
    <name evidence="3" type="ORF">B0A48_03500</name>
</gene>
<dbReference type="AlphaFoldDB" id="A0A1V8TK59"/>
<evidence type="ECO:0000313" key="3">
    <source>
        <dbReference type="EMBL" id="OQO11773.1"/>
    </source>
</evidence>
<evidence type="ECO:0000256" key="1">
    <source>
        <dbReference type="SAM" id="MobiDB-lite"/>
    </source>
</evidence>
<dbReference type="EMBL" id="NAJO01000006">
    <property type="protein sequence ID" value="OQO11773.1"/>
    <property type="molecule type" value="Genomic_DNA"/>
</dbReference>
<feature type="region of interest" description="Disordered" evidence="1">
    <location>
        <begin position="124"/>
        <end position="168"/>
    </location>
</feature>
<proteinExistence type="predicted"/>
<name>A0A1V8TK59_9PEZI</name>
<reference evidence="4" key="1">
    <citation type="submission" date="2017-03" db="EMBL/GenBank/DDBJ databases">
        <title>Genomes of endolithic fungi from Antarctica.</title>
        <authorList>
            <person name="Coleine C."/>
            <person name="Masonjones S."/>
            <person name="Stajich J.E."/>
        </authorList>
    </citation>
    <scope>NUCLEOTIDE SEQUENCE [LARGE SCALE GENOMIC DNA]</scope>
    <source>
        <strain evidence="4">CCFEE 5527</strain>
    </source>
</reference>
<accession>A0A1V8TK59</accession>
<comment type="caution">
    <text evidence="3">The sequence shown here is derived from an EMBL/GenBank/DDBJ whole genome shotgun (WGS) entry which is preliminary data.</text>
</comment>
<keyword evidence="2" id="KW-0812">Transmembrane</keyword>
<feature type="transmembrane region" description="Helical" evidence="2">
    <location>
        <begin position="16"/>
        <end position="38"/>
    </location>
</feature>
<dbReference type="InParanoid" id="A0A1V8TK59"/>
<keyword evidence="2" id="KW-0472">Membrane</keyword>
<organism evidence="3 4">
    <name type="scientific">Cryoendolithus antarcticus</name>
    <dbReference type="NCBI Taxonomy" id="1507870"/>
    <lineage>
        <taxon>Eukaryota</taxon>
        <taxon>Fungi</taxon>
        <taxon>Dikarya</taxon>
        <taxon>Ascomycota</taxon>
        <taxon>Pezizomycotina</taxon>
        <taxon>Dothideomycetes</taxon>
        <taxon>Dothideomycetidae</taxon>
        <taxon>Cladosporiales</taxon>
        <taxon>Cladosporiaceae</taxon>
        <taxon>Cryoendolithus</taxon>
    </lineage>
</organism>
<dbReference type="Proteomes" id="UP000192596">
    <property type="component" value="Unassembled WGS sequence"/>
</dbReference>
<keyword evidence="2" id="KW-1133">Transmembrane helix</keyword>
<dbReference type="OrthoDB" id="4148767at2759"/>
<keyword evidence="4" id="KW-1185">Reference proteome</keyword>
<evidence type="ECO:0000256" key="2">
    <source>
        <dbReference type="SAM" id="Phobius"/>
    </source>
</evidence>
<sequence length="254" mass="29525">MGVVLSTTAELSPLSLASIVIGIISFVFTLGTFLRVVWVNLMTLSEAPHQVHGYLTNLRQELLEERASLRALKKHTKHRRRDEREGSSVYGIELDEQALKTMSDALKMLIKRFQAVEAPFLEEGEEGIQQSGRRRSRKRSESRTPYYTHSAYASPETDERADSDHEDDEGRFWPQRVRYCQYGLGRRFMWLNRRSEAATLFEVLSRLQTRRTARQVGALTVMMYENMSKMTESHESLRRVDDRLQRVIGVRRVE</sequence>